<dbReference type="OrthoDB" id="3925024at2759"/>
<feature type="compositionally biased region" description="Basic and acidic residues" evidence="1">
    <location>
        <begin position="1009"/>
        <end position="1020"/>
    </location>
</feature>
<dbReference type="InterPro" id="IPR015943">
    <property type="entry name" value="WD40/YVTN_repeat-like_dom_sf"/>
</dbReference>
<accession>A0A6A6U268</accession>
<dbReference type="SUPFAM" id="SSF82171">
    <property type="entry name" value="DPP6 N-terminal domain-like"/>
    <property type="match status" value="1"/>
</dbReference>
<evidence type="ECO:0000313" key="3">
    <source>
        <dbReference type="EMBL" id="KAF2666385.1"/>
    </source>
</evidence>
<feature type="region of interest" description="Disordered" evidence="1">
    <location>
        <begin position="1"/>
        <end position="43"/>
    </location>
</feature>
<feature type="compositionally biased region" description="Low complexity" evidence="1">
    <location>
        <begin position="718"/>
        <end position="739"/>
    </location>
</feature>
<feature type="compositionally biased region" description="Low complexity" evidence="1">
    <location>
        <begin position="875"/>
        <end position="886"/>
    </location>
</feature>
<dbReference type="Gene3D" id="2.130.10.10">
    <property type="entry name" value="YVTN repeat-like/Quinoprotein amine dehydrogenase"/>
    <property type="match status" value="1"/>
</dbReference>
<feature type="domain" description="DUF7165" evidence="2">
    <location>
        <begin position="75"/>
        <end position="383"/>
    </location>
</feature>
<feature type="compositionally biased region" description="Low complexity" evidence="1">
    <location>
        <begin position="535"/>
        <end position="546"/>
    </location>
</feature>
<dbReference type="EMBL" id="MU004239">
    <property type="protein sequence ID" value="KAF2666385.1"/>
    <property type="molecule type" value="Genomic_DNA"/>
</dbReference>
<keyword evidence="4" id="KW-1185">Reference proteome</keyword>
<reference evidence="3" key="1">
    <citation type="journal article" date="2020" name="Stud. Mycol.">
        <title>101 Dothideomycetes genomes: a test case for predicting lifestyles and emergence of pathogens.</title>
        <authorList>
            <person name="Haridas S."/>
            <person name="Albert R."/>
            <person name="Binder M."/>
            <person name="Bloem J."/>
            <person name="Labutti K."/>
            <person name="Salamov A."/>
            <person name="Andreopoulos B."/>
            <person name="Baker S."/>
            <person name="Barry K."/>
            <person name="Bills G."/>
            <person name="Bluhm B."/>
            <person name="Cannon C."/>
            <person name="Castanera R."/>
            <person name="Culley D."/>
            <person name="Daum C."/>
            <person name="Ezra D."/>
            <person name="Gonzalez J."/>
            <person name="Henrissat B."/>
            <person name="Kuo A."/>
            <person name="Liang C."/>
            <person name="Lipzen A."/>
            <person name="Lutzoni F."/>
            <person name="Magnuson J."/>
            <person name="Mondo S."/>
            <person name="Nolan M."/>
            <person name="Ohm R."/>
            <person name="Pangilinan J."/>
            <person name="Park H.-J."/>
            <person name="Ramirez L."/>
            <person name="Alfaro M."/>
            <person name="Sun H."/>
            <person name="Tritt A."/>
            <person name="Yoshinaga Y."/>
            <person name="Zwiers L.-H."/>
            <person name="Turgeon B."/>
            <person name="Goodwin S."/>
            <person name="Spatafora J."/>
            <person name="Crous P."/>
            <person name="Grigoriev I."/>
        </authorList>
    </citation>
    <scope>NUCLEOTIDE SEQUENCE</scope>
    <source>
        <strain evidence="3">CBS 115976</strain>
    </source>
</reference>
<organism evidence="3 4">
    <name type="scientific">Microthyrium microscopicum</name>
    <dbReference type="NCBI Taxonomy" id="703497"/>
    <lineage>
        <taxon>Eukaryota</taxon>
        <taxon>Fungi</taxon>
        <taxon>Dikarya</taxon>
        <taxon>Ascomycota</taxon>
        <taxon>Pezizomycotina</taxon>
        <taxon>Dothideomycetes</taxon>
        <taxon>Dothideomycetes incertae sedis</taxon>
        <taxon>Microthyriales</taxon>
        <taxon>Microthyriaceae</taxon>
        <taxon>Microthyrium</taxon>
    </lineage>
</organism>
<dbReference type="AlphaFoldDB" id="A0A6A6U268"/>
<gene>
    <name evidence="3" type="ORF">BT63DRAFT_428155</name>
</gene>
<feature type="region of interest" description="Disordered" evidence="1">
    <location>
        <begin position="709"/>
        <end position="828"/>
    </location>
</feature>
<proteinExistence type="predicted"/>
<evidence type="ECO:0000313" key="4">
    <source>
        <dbReference type="Proteomes" id="UP000799302"/>
    </source>
</evidence>
<dbReference type="Pfam" id="PF23749">
    <property type="entry name" value="DUF7165"/>
    <property type="match status" value="1"/>
</dbReference>
<feature type="compositionally biased region" description="Polar residues" evidence="1">
    <location>
        <begin position="764"/>
        <end position="778"/>
    </location>
</feature>
<feature type="compositionally biased region" description="Polar residues" evidence="1">
    <location>
        <begin position="794"/>
        <end position="815"/>
    </location>
</feature>
<name>A0A6A6U268_9PEZI</name>
<evidence type="ECO:0000256" key="1">
    <source>
        <dbReference type="SAM" id="MobiDB-lite"/>
    </source>
</evidence>
<dbReference type="InterPro" id="IPR055589">
    <property type="entry name" value="DUF7165"/>
</dbReference>
<feature type="compositionally biased region" description="Low complexity" evidence="1">
    <location>
        <begin position="24"/>
        <end position="34"/>
    </location>
</feature>
<evidence type="ECO:0000259" key="2">
    <source>
        <dbReference type="Pfam" id="PF23749"/>
    </source>
</evidence>
<feature type="region of interest" description="Disordered" evidence="1">
    <location>
        <begin position="862"/>
        <end position="1020"/>
    </location>
</feature>
<dbReference type="Proteomes" id="UP000799302">
    <property type="component" value="Unassembled WGS sequence"/>
</dbReference>
<feature type="region of interest" description="Disordered" evidence="1">
    <location>
        <begin position="510"/>
        <end position="591"/>
    </location>
</feature>
<protein>
    <recommendedName>
        <fullName evidence="2">DUF7165 domain-containing protein</fullName>
    </recommendedName>
</protein>
<sequence>MQNHIGVLHIPNDPKASESDGPDMTSISTMSSSSDGVPQSSLPTSALSVVDAAIPQEQESNPTSPRSPTYSPCHTTVVDLVSISATSSAFPESFGLSVSSKGRWLVAYSSAALYILLAQDLPNFKNHCRAFRLRRRPLAVVITDVGKYAVLTNAHKIDVYQCGDGSKESISGANDKLQTILLDNDARTIAISASGELVAAGSENGLEIIGLGLPSGSDRRQINCGSVESASFSGDGKSLLVTAPARKSRTSIFLTTSGGFDQGMLMEDEEEEEPQPIANMWISQLLFPEKLQARQAVFLPDPSSGQTSELLAIHSQWGRFGLFDAALKNFTGKSLGIPDEVAWSETERFEDTLPGVSSNGSQIATAVRLETGGEIWTYKLPTGWRDEATLDAAGAMGLAPVQRLVLPSKGNAASPETVSCLKWLQLDNAPIERLLALVVTAPLGMPEDVEPIASPAASGRVVLFDFKRFRLPATGSDDILVDLDEIPLAEELAEEQVELEREVDIVRRRTQVQRNQTRRNRDAAPPMPNLRIRRSASSASRTSSIAGFQEVDLRSNRPRRRRSFSSVSDVGSEETEFGPGVAVDEPYSQSAPRPQFMLNRAATVAQHAPSSRMHLRSAPSRPLEYRRADGMREIPHESDADNWVPPPPPYSATPDAPGPNATSFPITAIPGMAERVLTGGHVPERPPQPHGMRSRVSRVISGVQVPILPHQQAASRANPPTNRSNTTTNRNSTRYSTHNPPNIPVQPAQPSREPTSRVIRRPVPTTTQSSHASISRLPSNAPHPPQLRTGTLPGLTQTPISSPTAPVPGTLNSPFTFPGGHRRVSSGGSILRIPHAPALQAASAPVTPISQHEVTPPQLNRFSQQYRTPPGQAASSIPSTPVSSQSNRVSLLRDDSPLAPPNPQFAVRNSRRVSSAELMRPLPPPPQTDASDSRHSSDMPHGSYSTHTAVHRPIVDRISTAPQHTMSRYAEPQTPSSRRHWWRVGSTPTRPAHASTPSGSRTATPMFGKQEEKSSRCTLM</sequence>